<dbReference type="RefSeq" id="WP_187735463.1">
    <property type="nucleotide sequence ID" value="NZ_CP060790.1"/>
</dbReference>
<protein>
    <recommendedName>
        <fullName evidence="1">Putative membrane protein insertion efficiency factor</fullName>
    </recommendedName>
</protein>
<evidence type="ECO:0000313" key="3">
    <source>
        <dbReference type="EMBL" id="QNP58476.1"/>
    </source>
</evidence>
<reference evidence="3 4" key="1">
    <citation type="submission" date="2020-08" db="EMBL/GenBank/DDBJ databases">
        <title>Genome sequence of Acidovorax monticola KACC 19171T.</title>
        <authorList>
            <person name="Hyun D.-W."/>
            <person name="Bae J.-W."/>
        </authorList>
    </citation>
    <scope>NUCLEOTIDE SEQUENCE [LARGE SCALE GENOMIC DNA]</scope>
    <source>
        <strain evidence="3 4">KACC 19171</strain>
    </source>
</reference>
<evidence type="ECO:0000256" key="1">
    <source>
        <dbReference type="HAMAP-Rule" id="MF_00386"/>
    </source>
</evidence>
<keyword evidence="4" id="KW-1185">Reference proteome</keyword>
<name>A0A7H0HD60_9BURK</name>
<dbReference type="PANTHER" id="PTHR33383">
    <property type="entry name" value="MEMBRANE PROTEIN INSERTION EFFICIENCY FACTOR-RELATED"/>
    <property type="match status" value="1"/>
</dbReference>
<keyword evidence="1" id="KW-1003">Cell membrane</keyword>
<dbReference type="InterPro" id="IPR002696">
    <property type="entry name" value="Membr_insert_effic_factor_YidD"/>
</dbReference>
<dbReference type="Proteomes" id="UP000516057">
    <property type="component" value="Chromosome"/>
</dbReference>
<dbReference type="PANTHER" id="PTHR33383:SF1">
    <property type="entry name" value="MEMBRANE PROTEIN INSERTION EFFICIENCY FACTOR-RELATED"/>
    <property type="match status" value="1"/>
</dbReference>
<dbReference type="GO" id="GO:0005886">
    <property type="term" value="C:plasma membrane"/>
    <property type="evidence" value="ECO:0007669"/>
    <property type="project" value="UniProtKB-SubCell"/>
</dbReference>
<keyword evidence="1" id="KW-0472">Membrane</keyword>
<dbReference type="HAMAP" id="MF_00386">
    <property type="entry name" value="UPF0161_YidD"/>
    <property type="match status" value="1"/>
</dbReference>
<comment type="similarity">
    <text evidence="1">Belongs to the UPF0161 family.</text>
</comment>
<dbReference type="SMART" id="SM01234">
    <property type="entry name" value="Haemolytic"/>
    <property type="match status" value="1"/>
</dbReference>
<dbReference type="AlphaFoldDB" id="A0A7H0HD60"/>
<evidence type="ECO:0000256" key="2">
    <source>
        <dbReference type="SAM" id="MobiDB-lite"/>
    </source>
</evidence>
<organism evidence="3 4">
    <name type="scientific">Paenacidovorax monticola</name>
    <dbReference type="NCBI Taxonomy" id="1926868"/>
    <lineage>
        <taxon>Bacteria</taxon>
        <taxon>Pseudomonadati</taxon>
        <taxon>Pseudomonadota</taxon>
        <taxon>Betaproteobacteria</taxon>
        <taxon>Burkholderiales</taxon>
        <taxon>Comamonadaceae</taxon>
        <taxon>Paenacidovorax</taxon>
    </lineage>
</organism>
<dbReference type="EMBL" id="CP060790">
    <property type="protein sequence ID" value="QNP58476.1"/>
    <property type="molecule type" value="Genomic_DNA"/>
</dbReference>
<gene>
    <name evidence="3" type="primary">yidD</name>
    <name evidence="3" type="ORF">H9L24_15840</name>
</gene>
<feature type="compositionally biased region" description="Low complexity" evidence="2">
    <location>
        <begin position="82"/>
        <end position="97"/>
    </location>
</feature>
<accession>A0A7H0HD60</accession>
<dbReference type="PROSITE" id="PS51257">
    <property type="entry name" value="PROKAR_LIPOPROTEIN"/>
    <property type="match status" value="1"/>
</dbReference>
<comment type="subcellular location">
    <subcellularLocation>
        <location evidence="1">Cell membrane</location>
        <topology evidence="1">Peripheral membrane protein</topology>
        <orientation evidence="1">Cytoplasmic side</orientation>
    </subcellularLocation>
</comment>
<comment type="function">
    <text evidence="1">Could be involved in insertion of integral membrane proteins into the membrane.</text>
</comment>
<feature type="region of interest" description="Disordered" evidence="2">
    <location>
        <begin position="67"/>
        <end position="97"/>
    </location>
</feature>
<sequence length="97" mass="10708">MMRVLLMALVRGYRLTLSPWLGSACRFEPTCSAYSLQALERHGAAAGSYLTLRRLVRCHPWCDGGHDPVPQEPPRFFSRLTSAPASTTQSSSPKKSS</sequence>
<dbReference type="KEGG" id="amon:H9L24_15840"/>
<dbReference type="Pfam" id="PF01809">
    <property type="entry name" value="YidD"/>
    <property type="match status" value="1"/>
</dbReference>
<evidence type="ECO:0000313" key="4">
    <source>
        <dbReference type="Proteomes" id="UP000516057"/>
    </source>
</evidence>
<dbReference type="NCBIfam" id="TIGR00278">
    <property type="entry name" value="membrane protein insertion efficiency factor YidD"/>
    <property type="match status" value="1"/>
</dbReference>
<proteinExistence type="inferred from homology"/>